<sequence length="135" mass="15555">MTSLQCINCNVRLSRRRRHALSNDGEDIVNTNRLWTYLRDRHPDDKACVRCWLRVKTKDTSPNEDIQPVEPYQQESDNSELMCAACGQSLTPDNTACLLEHQQTPSINEVCEVCWGQVCNLNFYVQDGLCCFKLK</sequence>
<proteinExistence type="predicted"/>
<dbReference type="AlphaFoldDB" id="A0A9R0DSB8"/>
<protein>
    <submittedName>
        <fullName evidence="3">Uncharacterized protein LOC118281516</fullName>
    </submittedName>
    <submittedName>
        <fullName evidence="2">Uncharacterized protein LOC126911128</fullName>
    </submittedName>
</protein>
<keyword evidence="1" id="KW-1185">Reference proteome</keyword>
<evidence type="ECO:0000313" key="2">
    <source>
        <dbReference type="RefSeq" id="XP_050552338.1"/>
    </source>
</evidence>
<dbReference type="RefSeq" id="XP_050552339.1">
    <property type="nucleotide sequence ID" value="XM_050696382.1"/>
</dbReference>
<evidence type="ECO:0000313" key="3">
    <source>
        <dbReference type="RefSeq" id="XP_050552339.1"/>
    </source>
</evidence>
<dbReference type="RefSeq" id="XP_050552338.1">
    <property type="nucleotide sequence ID" value="XM_050696381.1"/>
</dbReference>
<dbReference type="OrthoDB" id="10046738at2759"/>
<dbReference type="GeneID" id="118281516"/>
<organism evidence="1 3">
    <name type="scientific">Spodoptera frugiperda</name>
    <name type="common">Fall armyworm</name>
    <dbReference type="NCBI Taxonomy" id="7108"/>
    <lineage>
        <taxon>Eukaryota</taxon>
        <taxon>Metazoa</taxon>
        <taxon>Ecdysozoa</taxon>
        <taxon>Arthropoda</taxon>
        <taxon>Hexapoda</taxon>
        <taxon>Insecta</taxon>
        <taxon>Pterygota</taxon>
        <taxon>Neoptera</taxon>
        <taxon>Endopterygota</taxon>
        <taxon>Lepidoptera</taxon>
        <taxon>Glossata</taxon>
        <taxon>Ditrysia</taxon>
        <taxon>Noctuoidea</taxon>
        <taxon>Noctuidae</taxon>
        <taxon>Amphipyrinae</taxon>
        <taxon>Spodoptera</taxon>
    </lineage>
</organism>
<accession>A0A9R0DSB8</accession>
<evidence type="ECO:0000313" key="1">
    <source>
        <dbReference type="Proteomes" id="UP000829999"/>
    </source>
</evidence>
<reference evidence="2 3" key="1">
    <citation type="submission" date="2025-04" db="UniProtKB">
        <authorList>
            <consortium name="RefSeq"/>
        </authorList>
    </citation>
    <scope>IDENTIFICATION</scope>
    <source>
        <tissue evidence="2 3">Whole larval tissue</tissue>
    </source>
</reference>
<dbReference type="Proteomes" id="UP000829999">
    <property type="component" value="Chromosome 10"/>
</dbReference>
<gene>
    <name evidence="3" type="primary">LOC118281516</name>
    <name evidence="2" type="synonym">LOC126911128</name>
</gene>
<name>A0A9R0DSB8_SPOFR</name>